<protein>
    <recommendedName>
        <fullName evidence="3">Carbohydrate esterase family 16 protein</fullName>
    </recommendedName>
</protein>
<proteinExistence type="predicted"/>
<dbReference type="eggNOG" id="ENOG502SKVX">
    <property type="taxonomic scope" value="Eukaryota"/>
</dbReference>
<dbReference type="Gene3D" id="3.40.50.1110">
    <property type="entry name" value="SGNH hydrolase"/>
    <property type="match status" value="1"/>
</dbReference>
<dbReference type="InterPro" id="IPR001087">
    <property type="entry name" value="GDSL"/>
</dbReference>
<dbReference type="GO" id="GO:0016788">
    <property type="term" value="F:hydrolase activity, acting on ester bonds"/>
    <property type="evidence" value="ECO:0007669"/>
    <property type="project" value="InterPro"/>
</dbReference>
<organism evidence="1 2">
    <name type="scientific">Moniliophthora roreri</name>
    <name type="common">Frosty pod rot fungus</name>
    <name type="synonym">Monilia roreri</name>
    <dbReference type="NCBI Taxonomy" id="221103"/>
    <lineage>
        <taxon>Eukaryota</taxon>
        <taxon>Fungi</taxon>
        <taxon>Dikarya</taxon>
        <taxon>Basidiomycota</taxon>
        <taxon>Agaricomycotina</taxon>
        <taxon>Agaricomycetes</taxon>
        <taxon>Agaricomycetidae</taxon>
        <taxon>Agaricales</taxon>
        <taxon>Marasmiineae</taxon>
        <taxon>Marasmiaceae</taxon>
        <taxon>Moniliophthora</taxon>
    </lineage>
</organism>
<dbReference type="SUPFAM" id="SSF52266">
    <property type="entry name" value="SGNH hydrolase"/>
    <property type="match status" value="1"/>
</dbReference>
<dbReference type="InterPro" id="IPR036514">
    <property type="entry name" value="SGNH_hydro_sf"/>
</dbReference>
<reference evidence="1 2" key="1">
    <citation type="submission" date="2015-12" db="EMBL/GenBank/DDBJ databases">
        <title>Draft genome sequence of Moniliophthora roreri, the causal agent of frosty pod rot of cacao.</title>
        <authorList>
            <person name="Aime M.C."/>
            <person name="Diaz-Valderrama J.R."/>
            <person name="Kijpornyongpan T."/>
            <person name="Phillips-Mora W."/>
        </authorList>
    </citation>
    <scope>NUCLEOTIDE SEQUENCE [LARGE SCALE GENOMIC DNA]</scope>
    <source>
        <strain evidence="1 2">MCA 2952</strain>
    </source>
</reference>
<dbReference type="AlphaFoldDB" id="A0A0W0F2S0"/>
<sequence length="333" mass="36216">MPTLPRFHGLGMKIQGIFLYTLGFLGTLHSPGANGQERNDGIHLAVSPICGSFPGNVADINAGIDPERIRTIVSFGDSFTDGGNDDGSSLLPPVIIPPDPKAGGRSTNGPVWVEGVADDMRNATLMDYAQWAACTDLSLWPSNPRKVDFVGQVKTFLNQQNKLDPETTLYSIFFGINDYIAHLTENDNGTRMHAAAEAVLTQIDILSSAPTNGRSFMVLDVYGRGSTDPAGEDYKQTIYNGLAQRHSNRSSPLNVAFVDYARIWNGVLGEVPGYKAFGYASTGQCVGCSSDCDENGWCTDAAHHFYWFDGHPSKETHRIMADYVGLVLRDCKI</sequence>
<comment type="caution">
    <text evidence="1">The sequence shown here is derived from an EMBL/GenBank/DDBJ whole genome shotgun (WGS) entry which is preliminary data.</text>
</comment>
<dbReference type="EMBL" id="LATX01002375">
    <property type="protein sequence ID" value="KTB30619.1"/>
    <property type="molecule type" value="Genomic_DNA"/>
</dbReference>
<accession>A0A0W0F2S0</accession>
<evidence type="ECO:0000313" key="1">
    <source>
        <dbReference type="EMBL" id="KTB30619.1"/>
    </source>
</evidence>
<dbReference type="Proteomes" id="UP000054988">
    <property type="component" value="Unassembled WGS sequence"/>
</dbReference>
<name>A0A0W0F2S0_MONRR</name>
<gene>
    <name evidence="1" type="ORF">WG66_16808</name>
</gene>
<evidence type="ECO:0008006" key="3">
    <source>
        <dbReference type="Google" id="ProtNLM"/>
    </source>
</evidence>
<dbReference type="Pfam" id="PF00657">
    <property type="entry name" value="Lipase_GDSL"/>
    <property type="match status" value="1"/>
</dbReference>
<evidence type="ECO:0000313" key="2">
    <source>
        <dbReference type="Proteomes" id="UP000054988"/>
    </source>
</evidence>